<dbReference type="GO" id="GO:0008270">
    <property type="term" value="F:zinc ion binding"/>
    <property type="evidence" value="ECO:0007669"/>
    <property type="project" value="UniProtKB-KW"/>
</dbReference>
<sequence>MALSLNLYYKQKETRRAPATATAGSGTNSTPAAAGRGRTGSASPFIKREGTAAYKPIAAERTPHLKEGRCFKCHKQGHTSRECPKKPTAVASIGTATKLVESPVTTPESGNA</sequence>
<keyword evidence="5" id="KW-1185">Reference proteome</keyword>
<keyword evidence="1" id="KW-0862">Zinc</keyword>
<evidence type="ECO:0000256" key="2">
    <source>
        <dbReference type="SAM" id="MobiDB-lite"/>
    </source>
</evidence>
<keyword evidence="1" id="KW-0479">Metal-binding</keyword>
<evidence type="ECO:0000256" key="1">
    <source>
        <dbReference type="PROSITE-ProRule" id="PRU00047"/>
    </source>
</evidence>
<dbReference type="PROSITE" id="PS50158">
    <property type="entry name" value="ZF_CCHC"/>
    <property type="match status" value="1"/>
</dbReference>
<evidence type="ECO:0000259" key="3">
    <source>
        <dbReference type="PROSITE" id="PS50158"/>
    </source>
</evidence>
<gene>
    <name evidence="4" type="ORF">PENDEC_c002G03592</name>
</gene>
<dbReference type="SUPFAM" id="SSF57756">
    <property type="entry name" value="Retrovirus zinc finger-like domains"/>
    <property type="match status" value="1"/>
</dbReference>
<dbReference type="EMBL" id="MDYL01000002">
    <property type="protein sequence ID" value="OQD77642.1"/>
    <property type="molecule type" value="Genomic_DNA"/>
</dbReference>
<feature type="domain" description="CCHC-type" evidence="3">
    <location>
        <begin position="69"/>
        <end position="85"/>
    </location>
</feature>
<name>A0A1V6PLU6_PENDC</name>
<proteinExistence type="predicted"/>
<dbReference type="GO" id="GO:0003676">
    <property type="term" value="F:nucleic acid binding"/>
    <property type="evidence" value="ECO:0007669"/>
    <property type="project" value="InterPro"/>
</dbReference>
<organism evidence="4 5">
    <name type="scientific">Penicillium decumbens</name>
    <dbReference type="NCBI Taxonomy" id="69771"/>
    <lineage>
        <taxon>Eukaryota</taxon>
        <taxon>Fungi</taxon>
        <taxon>Dikarya</taxon>
        <taxon>Ascomycota</taxon>
        <taxon>Pezizomycotina</taxon>
        <taxon>Eurotiomycetes</taxon>
        <taxon>Eurotiomycetidae</taxon>
        <taxon>Eurotiales</taxon>
        <taxon>Aspergillaceae</taxon>
        <taxon>Penicillium</taxon>
    </lineage>
</organism>
<dbReference type="AlphaFoldDB" id="A0A1V6PLU6"/>
<feature type="compositionally biased region" description="Low complexity" evidence="2">
    <location>
        <begin position="17"/>
        <end position="44"/>
    </location>
</feature>
<dbReference type="Proteomes" id="UP000191522">
    <property type="component" value="Unassembled WGS sequence"/>
</dbReference>
<dbReference type="Gene3D" id="4.10.60.10">
    <property type="entry name" value="Zinc finger, CCHC-type"/>
    <property type="match status" value="1"/>
</dbReference>
<evidence type="ECO:0000313" key="4">
    <source>
        <dbReference type="EMBL" id="OQD77642.1"/>
    </source>
</evidence>
<dbReference type="SMART" id="SM00343">
    <property type="entry name" value="ZnF_C2HC"/>
    <property type="match status" value="1"/>
</dbReference>
<dbReference type="OrthoDB" id="3205788at2759"/>
<accession>A0A1V6PLU6</accession>
<reference evidence="5" key="1">
    <citation type="journal article" date="2017" name="Nat. Microbiol.">
        <title>Global analysis of biosynthetic gene clusters reveals vast potential of secondary metabolite production in Penicillium species.</title>
        <authorList>
            <person name="Nielsen J.C."/>
            <person name="Grijseels S."/>
            <person name="Prigent S."/>
            <person name="Ji B."/>
            <person name="Dainat J."/>
            <person name="Nielsen K.F."/>
            <person name="Frisvad J.C."/>
            <person name="Workman M."/>
            <person name="Nielsen J."/>
        </authorList>
    </citation>
    <scope>NUCLEOTIDE SEQUENCE [LARGE SCALE GENOMIC DNA]</scope>
    <source>
        <strain evidence="5">IBT 11843</strain>
    </source>
</reference>
<evidence type="ECO:0000313" key="5">
    <source>
        <dbReference type="Proteomes" id="UP000191522"/>
    </source>
</evidence>
<dbReference type="InterPro" id="IPR036875">
    <property type="entry name" value="Znf_CCHC_sf"/>
</dbReference>
<keyword evidence="1" id="KW-0863">Zinc-finger</keyword>
<comment type="caution">
    <text evidence="4">The sequence shown here is derived from an EMBL/GenBank/DDBJ whole genome shotgun (WGS) entry which is preliminary data.</text>
</comment>
<feature type="region of interest" description="Disordered" evidence="2">
    <location>
        <begin position="13"/>
        <end position="47"/>
    </location>
</feature>
<dbReference type="InterPro" id="IPR001878">
    <property type="entry name" value="Znf_CCHC"/>
</dbReference>
<protein>
    <recommendedName>
        <fullName evidence="3">CCHC-type domain-containing protein</fullName>
    </recommendedName>
</protein>